<gene>
    <name evidence="1" type="primary">J9VMW8</name>
</gene>
<accession>A0A5K1K509</accession>
<proteinExistence type="predicted"/>
<sequence>MHRLPPATRAQPSRYVEYQTGDAPILDGRYGEMGRQTLAAPVEIYHPVFAGFVANVKDESLDVPEDVVRATASFMTSMSKISTSDAPRTESVPPGWMKTTSSPIAVILPRFGPAALAIVEVKNELGFSGEPSVQGSFTYLDFWKGESQAPFPPGQRRAGCRLRCARGCLEVLHGARLVHGDVRLPNIVVAVDANANADDVGQPVRAMLVDFDWAGAEGVAQYPLHLSPNAGWVEGVGDYGLIRAAHDRAMVDKL</sequence>
<dbReference type="EMBL" id="LR728816">
    <property type="protein sequence ID" value="VWP00791.1"/>
    <property type="molecule type" value="Genomic_DNA"/>
</dbReference>
<name>A0A5K1K509_9APHY</name>
<dbReference type="AlphaFoldDB" id="A0A5K1K509"/>
<evidence type="ECO:0000313" key="1">
    <source>
        <dbReference type="EMBL" id="VWP00791.1"/>
    </source>
</evidence>
<protein>
    <submittedName>
        <fullName evidence="1">Phosphate:H symporter (Phosphate:H symporter, variant)</fullName>
    </submittedName>
</protein>
<organism evidence="1">
    <name type="scientific">Ganoderma boninense</name>
    <dbReference type="NCBI Taxonomy" id="34458"/>
    <lineage>
        <taxon>Eukaryota</taxon>
        <taxon>Fungi</taxon>
        <taxon>Dikarya</taxon>
        <taxon>Basidiomycota</taxon>
        <taxon>Agaricomycotina</taxon>
        <taxon>Agaricomycetes</taxon>
        <taxon>Polyporales</taxon>
        <taxon>Polyporaceae</taxon>
        <taxon>Ganoderma</taxon>
    </lineage>
</organism>
<reference evidence="1" key="1">
    <citation type="submission" date="2019-10" db="EMBL/GenBank/DDBJ databases">
        <authorList>
            <person name="Nor Muhammad N."/>
        </authorList>
    </citation>
    <scope>NUCLEOTIDE SEQUENCE</scope>
</reference>